<keyword evidence="2" id="KW-1133">Transmembrane helix</keyword>
<name>A0A840RE61_9NEIS</name>
<keyword evidence="5" id="KW-1185">Reference proteome</keyword>
<organism evidence="4 5">
    <name type="scientific">Silvimonas terrae</name>
    <dbReference type="NCBI Taxonomy" id="300266"/>
    <lineage>
        <taxon>Bacteria</taxon>
        <taxon>Pseudomonadati</taxon>
        <taxon>Pseudomonadota</taxon>
        <taxon>Betaproteobacteria</taxon>
        <taxon>Neisseriales</taxon>
        <taxon>Chitinibacteraceae</taxon>
        <taxon>Silvimonas</taxon>
    </lineage>
</organism>
<keyword evidence="2" id="KW-0472">Membrane</keyword>
<comment type="caution">
    <text evidence="4">The sequence shown here is derived from an EMBL/GenBank/DDBJ whole genome shotgun (WGS) entry which is preliminary data.</text>
</comment>
<reference evidence="4 5" key="1">
    <citation type="submission" date="2020-08" db="EMBL/GenBank/DDBJ databases">
        <title>Genomic Encyclopedia of Type Strains, Phase IV (KMG-IV): sequencing the most valuable type-strain genomes for metagenomic binning, comparative biology and taxonomic classification.</title>
        <authorList>
            <person name="Goeker M."/>
        </authorList>
    </citation>
    <scope>NUCLEOTIDE SEQUENCE [LARGE SCALE GENOMIC DNA]</scope>
    <source>
        <strain evidence="4 5">DSM 18233</strain>
    </source>
</reference>
<feature type="domain" description="Zona occludens toxin N-terminal" evidence="3">
    <location>
        <begin position="2"/>
        <end position="183"/>
    </location>
</feature>
<dbReference type="Gene3D" id="3.40.50.300">
    <property type="entry name" value="P-loop containing nucleotide triphosphate hydrolases"/>
    <property type="match status" value="1"/>
</dbReference>
<dbReference type="RefSeq" id="WP_184098975.1">
    <property type="nucleotide sequence ID" value="NZ_JACHHN010000002.1"/>
</dbReference>
<dbReference type="EMBL" id="JACHHN010000002">
    <property type="protein sequence ID" value="MBB5190716.1"/>
    <property type="molecule type" value="Genomic_DNA"/>
</dbReference>
<dbReference type="AlphaFoldDB" id="A0A840RE61"/>
<evidence type="ECO:0000313" key="5">
    <source>
        <dbReference type="Proteomes" id="UP000543030"/>
    </source>
</evidence>
<protein>
    <submittedName>
        <fullName evidence="4">Zona occludens toxin</fullName>
    </submittedName>
</protein>
<feature type="transmembrane region" description="Helical" evidence="2">
    <location>
        <begin position="209"/>
        <end position="229"/>
    </location>
</feature>
<dbReference type="Pfam" id="PF05707">
    <property type="entry name" value="Zot"/>
    <property type="match status" value="1"/>
</dbReference>
<evidence type="ECO:0000259" key="3">
    <source>
        <dbReference type="Pfam" id="PF05707"/>
    </source>
</evidence>
<evidence type="ECO:0000256" key="1">
    <source>
        <dbReference type="SAM" id="MobiDB-lite"/>
    </source>
</evidence>
<dbReference type="Proteomes" id="UP000543030">
    <property type="component" value="Unassembled WGS sequence"/>
</dbReference>
<feature type="region of interest" description="Disordered" evidence="1">
    <location>
        <begin position="370"/>
        <end position="389"/>
    </location>
</feature>
<dbReference type="InterPro" id="IPR027417">
    <property type="entry name" value="P-loop_NTPase"/>
</dbReference>
<dbReference type="InterPro" id="IPR008900">
    <property type="entry name" value="Zot_N"/>
</dbReference>
<accession>A0A840RE61</accession>
<gene>
    <name evidence="4" type="ORF">HNQ50_001438</name>
</gene>
<evidence type="ECO:0000256" key="2">
    <source>
        <dbReference type="SAM" id="Phobius"/>
    </source>
</evidence>
<sequence length="389" mass="44265">MAITFHEGLPGHGKTWEAVIYHLLPAVKAGRRVFANIRGLNHEKIAELTGRPLAEVDMLVTSIAWDDTPRIHELVDNDSLVLIDELQDFWPAKGHILDKVTEFVTQHRHRGLDIVCMGQDLRDCHAIWKRRVENKVLFVKQTAIGRDTHYKWEMWVAKQPEKFIKVNGGTRKYDPKYFGVYKTKRDDAENVAHYADDRANILKTKAFRFWLPLAAVGGVLAISYLWHFFHASPVKVPEKPKQSVAYQVPQNPTVVPQSVQPAQLHPVASAAASAPAVADTSKAYSPEQYPVDLFSKYRPRLSAMISGHNHIEGRIEVLDDSFHLKEEFTFAQLRAMGWGVAETERGVFLTRRSDGLRYLVTQWPIDPFGRTSDYAQRDPQLKDQPQGNS</sequence>
<proteinExistence type="predicted"/>
<evidence type="ECO:0000313" key="4">
    <source>
        <dbReference type="EMBL" id="MBB5190716.1"/>
    </source>
</evidence>
<keyword evidence="2" id="KW-0812">Transmembrane</keyword>